<proteinExistence type="predicted"/>
<protein>
    <submittedName>
        <fullName evidence="1">Uncharacterized protein</fullName>
    </submittedName>
</protein>
<dbReference type="EMBL" id="DQZW01000204">
    <property type="protein sequence ID" value="HDL90113.1"/>
    <property type="molecule type" value="Genomic_DNA"/>
</dbReference>
<reference evidence="1" key="1">
    <citation type="journal article" date="2020" name="mSystems">
        <title>Genome- and Community-Level Interaction Insights into Carbon Utilization and Element Cycling Functions of Hydrothermarchaeota in Hydrothermal Sediment.</title>
        <authorList>
            <person name="Zhou Z."/>
            <person name="Liu Y."/>
            <person name="Xu W."/>
            <person name="Pan J."/>
            <person name="Luo Z.H."/>
            <person name="Li M."/>
        </authorList>
    </citation>
    <scope>NUCLEOTIDE SEQUENCE [LARGE SCALE GENOMIC DNA]</scope>
    <source>
        <strain evidence="1">HyVt-19</strain>
    </source>
</reference>
<comment type="caution">
    <text evidence="1">The sequence shown here is derived from an EMBL/GenBank/DDBJ whole genome shotgun (WGS) entry which is preliminary data.</text>
</comment>
<dbReference type="Proteomes" id="UP000886355">
    <property type="component" value="Unassembled WGS sequence"/>
</dbReference>
<accession>A0A7C0WTA3</accession>
<evidence type="ECO:0000313" key="1">
    <source>
        <dbReference type="EMBL" id="HDL90113.1"/>
    </source>
</evidence>
<sequence length="73" mass="7995">MILPGEGPSARRACCNCDSLCPKRNRNVVVMDRGSTDEAVVGVKLVADEDDVTYLRVKLPESDREVGAEGWNM</sequence>
<organism evidence="1">
    <name type="scientific">Thermodesulforhabdus norvegica</name>
    <dbReference type="NCBI Taxonomy" id="39841"/>
    <lineage>
        <taxon>Bacteria</taxon>
        <taxon>Pseudomonadati</taxon>
        <taxon>Thermodesulfobacteriota</taxon>
        <taxon>Syntrophobacteria</taxon>
        <taxon>Syntrophobacterales</taxon>
        <taxon>Thermodesulforhabdaceae</taxon>
        <taxon>Thermodesulforhabdus</taxon>
    </lineage>
</organism>
<gene>
    <name evidence="1" type="ORF">ENG14_04345</name>
</gene>
<name>A0A7C0WTA3_9BACT</name>
<dbReference type="AlphaFoldDB" id="A0A7C0WTA3"/>